<dbReference type="EMBL" id="CM046392">
    <property type="protein sequence ID" value="KAI8554564.1"/>
    <property type="molecule type" value="Genomic_DNA"/>
</dbReference>
<keyword evidence="2" id="KW-1185">Reference proteome</keyword>
<organism evidence="1 2">
    <name type="scientific">Rhododendron molle</name>
    <name type="common">Chinese azalea</name>
    <name type="synonym">Azalea mollis</name>
    <dbReference type="NCBI Taxonomy" id="49168"/>
    <lineage>
        <taxon>Eukaryota</taxon>
        <taxon>Viridiplantae</taxon>
        <taxon>Streptophyta</taxon>
        <taxon>Embryophyta</taxon>
        <taxon>Tracheophyta</taxon>
        <taxon>Spermatophyta</taxon>
        <taxon>Magnoliopsida</taxon>
        <taxon>eudicotyledons</taxon>
        <taxon>Gunneridae</taxon>
        <taxon>Pentapetalae</taxon>
        <taxon>asterids</taxon>
        <taxon>Ericales</taxon>
        <taxon>Ericaceae</taxon>
        <taxon>Ericoideae</taxon>
        <taxon>Rhodoreae</taxon>
        <taxon>Rhododendron</taxon>
    </lineage>
</organism>
<proteinExistence type="predicted"/>
<gene>
    <name evidence="1" type="ORF">RHMOL_Rhmol05G0108300</name>
</gene>
<dbReference type="Proteomes" id="UP001062846">
    <property type="component" value="Chromosome 5"/>
</dbReference>
<reference evidence="1" key="1">
    <citation type="submission" date="2022-02" db="EMBL/GenBank/DDBJ databases">
        <title>Plant Genome Project.</title>
        <authorList>
            <person name="Zhang R.-G."/>
        </authorList>
    </citation>
    <scope>NUCLEOTIDE SEQUENCE</scope>
    <source>
        <strain evidence="1">AT1</strain>
    </source>
</reference>
<sequence length="124" mass="13073">MSYFGNLSYSIPQIKYVRPGTAPMPGSVPVGLVGAPGQVHPPVNMGPVGGFGRGDWRSTGIRNAFPMQKNLQPGSGMNVWGNNTAGRGFGSGLDFTLPSHSRKKLWTAPKTTNSQLSATASDKL</sequence>
<accession>A0ACC0NNN6</accession>
<evidence type="ECO:0000313" key="1">
    <source>
        <dbReference type="EMBL" id="KAI8554564.1"/>
    </source>
</evidence>
<comment type="caution">
    <text evidence="1">The sequence shown here is derived from an EMBL/GenBank/DDBJ whole genome shotgun (WGS) entry which is preliminary data.</text>
</comment>
<name>A0ACC0NNN6_RHOML</name>
<evidence type="ECO:0000313" key="2">
    <source>
        <dbReference type="Proteomes" id="UP001062846"/>
    </source>
</evidence>
<protein>
    <submittedName>
        <fullName evidence="1">Uncharacterized protein</fullName>
    </submittedName>
</protein>